<dbReference type="GO" id="GO:0004564">
    <property type="term" value="F:beta-fructofuranosidase activity"/>
    <property type="evidence" value="ECO:0007669"/>
    <property type="project" value="UniProtKB-EC"/>
</dbReference>
<comment type="pathway">
    <text evidence="1 9">Glycan biosynthesis; sucrose metabolism.</text>
</comment>
<comment type="caution">
    <text evidence="12">The sequence shown here is derived from an EMBL/GenBank/DDBJ whole genome shotgun (WGS) entry which is preliminary data.</text>
</comment>
<dbReference type="Pfam" id="PF08244">
    <property type="entry name" value="Glyco_hydro_32C"/>
    <property type="match status" value="1"/>
</dbReference>
<gene>
    <name evidence="12" type="ORF">RYX45_17405</name>
</gene>
<keyword evidence="6 8" id="KW-0326">Glycosidase</keyword>
<dbReference type="Gene3D" id="2.60.120.560">
    <property type="entry name" value="Exo-inulinase, domain 1"/>
    <property type="match status" value="1"/>
</dbReference>
<dbReference type="Gene3D" id="2.115.10.20">
    <property type="entry name" value="Glycosyl hydrolase domain, family 43"/>
    <property type="match status" value="1"/>
</dbReference>
<organism evidence="12 13">
    <name type="scientific">Alkalihalophilus pseudofirmus</name>
    <name type="common">Bacillus pseudofirmus</name>
    <dbReference type="NCBI Taxonomy" id="79885"/>
    <lineage>
        <taxon>Bacteria</taxon>
        <taxon>Bacillati</taxon>
        <taxon>Bacillota</taxon>
        <taxon>Bacilli</taxon>
        <taxon>Bacillales</taxon>
        <taxon>Bacillaceae</taxon>
        <taxon>Alkalihalophilus</taxon>
    </lineage>
</organism>
<dbReference type="SUPFAM" id="SSF49899">
    <property type="entry name" value="Concanavalin A-like lectins/glucanases"/>
    <property type="match status" value="1"/>
</dbReference>
<dbReference type="RefSeq" id="WP_323467498.1">
    <property type="nucleotide sequence ID" value="NZ_CP144224.1"/>
</dbReference>
<evidence type="ECO:0000256" key="3">
    <source>
        <dbReference type="ARBA" id="ARBA00012758"/>
    </source>
</evidence>
<evidence type="ECO:0000313" key="13">
    <source>
        <dbReference type="Proteomes" id="UP001285636"/>
    </source>
</evidence>
<feature type="domain" description="Glycosyl hydrolase family 32 C-terminal" evidence="11">
    <location>
        <begin position="341"/>
        <end position="479"/>
    </location>
</feature>
<keyword evidence="9" id="KW-0119">Carbohydrate metabolism</keyword>
<dbReference type="EMBL" id="JAWJAY010000006">
    <property type="protein sequence ID" value="MDV2886975.1"/>
    <property type="molecule type" value="Genomic_DNA"/>
</dbReference>
<comment type="catalytic activity">
    <reaction evidence="8">
        <text>Hydrolysis of terminal non-reducing beta-D-fructofuranoside residues in beta-D-fructofuranosides.</text>
        <dbReference type="EC" id="3.2.1.26"/>
    </reaction>
</comment>
<evidence type="ECO:0000256" key="5">
    <source>
        <dbReference type="ARBA" id="ARBA00022801"/>
    </source>
</evidence>
<comment type="subcellular location">
    <subcellularLocation>
        <location evidence="9">Cytoplasm</location>
    </subcellularLocation>
</comment>
<dbReference type="SMART" id="SM00640">
    <property type="entry name" value="Glyco_32"/>
    <property type="match status" value="1"/>
</dbReference>
<evidence type="ECO:0000256" key="8">
    <source>
        <dbReference type="RuleBase" id="RU362110"/>
    </source>
</evidence>
<evidence type="ECO:0000256" key="9">
    <source>
        <dbReference type="RuleBase" id="RU365015"/>
    </source>
</evidence>
<dbReference type="PROSITE" id="PS00609">
    <property type="entry name" value="GLYCOSYL_HYDROL_F32"/>
    <property type="match status" value="1"/>
</dbReference>
<dbReference type="InterPro" id="IPR013189">
    <property type="entry name" value="Glyco_hydro_32_C"/>
</dbReference>
<dbReference type="InterPro" id="IPR006232">
    <property type="entry name" value="Suc6P_hydrolase"/>
</dbReference>
<dbReference type="GO" id="GO:0005737">
    <property type="term" value="C:cytoplasm"/>
    <property type="evidence" value="ECO:0007669"/>
    <property type="project" value="UniProtKB-SubCell"/>
</dbReference>
<feature type="domain" description="Glycosyl hydrolase family 32 N-terminal" evidence="10">
    <location>
        <begin position="33"/>
        <end position="338"/>
    </location>
</feature>
<evidence type="ECO:0000256" key="6">
    <source>
        <dbReference type="ARBA" id="ARBA00023295"/>
    </source>
</evidence>
<sequence>MSDRDKQLREAAYQEVETHKSLVESDRFRLGYHLMPPVGLLNDPNGFIQYKGVYHLFYQWNPFKTEHGAKFWGHYTSRDLVNWEHHEIALAPSDWFDKNGCYSGSAIEHNGKMYLFYTGNVKDEHNNRESYQVLVESEDGFTFAKKGVVVELPEGYTAHFRDPKVWKRDDYFYMVVGAQSEDLTGKAALLRSSDLYKWEYLGAIAGAHVGSLEDFGYMWECPDLFELDGEEVLILSPQGLEPEGMLYQNIYQAGYFIGKMDYENVHFEHGEFVEMDRGFEFYAPQTTEDDQGRRLLFGWLGLPEEREEDHPTIEFKWIHAMTLPRELRVKGGKLYQLPVEELKKLRHDEVTYQNVALNEEEQAFAGVDGERLEYELTFNENPAGEVTIQMRNHATIMYSPEKERLTLSRVSFVDGKTIEERHCEISELKNLRVFLDSSSIEMFVNDGAEVFTARIYPDENERNITFKTGQPTSVQLQAWMLY</sequence>
<evidence type="ECO:0000259" key="11">
    <source>
        <dbReference type="Pfam" id="PF08244"/>
    </source>
</evidence>
<dbReference type="InterPro" id="IPR013148">
    <property type="entry name" value="Glyco_hydro_32_N"/>
</dbReference>
<evidence type="ECO:0000256" key="2">
    <source>
        <dbReference type="ARBA" id="ARBA00009902"/>
    </source>
</evidence>
<protein>
    <recommendedName>
        <fullName evidence="4 8">Sucrose-6-phosphate hydrolase</fullName>
        <ecNumber evidence="3 8">3.2.1.26</ecNumber>
    </recommendedName>
    <alternativeName>
        <fullName evidence="7 9">Invertase</fullName>
    </alternativeName>
</protein>
<evidence type="ECO:0000256" key="4">
    <source>
        <dbReference type="ARBA" id="ARBA00019623"/>
    </source>
</evidence>
<keyword evidence="5 8" id="KW-0378">Hydrolase</keyword>
<dbReference type="AlphaFoldDB" id="A0AAJ2NQW2"/>
<dbReference type="InterPro" id="IPR023296">
    <property type="entry name" value="Glyco_hydro_beta-prop_sf"/>
</dbReference>
<evidence type="ECO:0000256" key="7">
    <source>
        <dbReference type="ARBA" id="ARBA00033367"/>
    </source>
</evidence>
<proteinExistence type="inferred from homology"/>
<dbReference type="InterPro" id="IPR013320">
    <property type="entry name" value="ConA-like_dom_sf"/>
</dbReference>
<accession>A0AAJ2NQW2</accession>
<evidence type="ECO:0000256" key="1">
    <source>
        <dbReference type="ARBA" id="ARBA00004914"/>
    </source>
</evidence>
<dbReference type="Pfam" id="PF00251">
    <property type="entry name" value="Glyco_hydro_32N"/>
    <property type="match status" value="1"/>
</dbReference>
<dbReference type="GO" id="GO:0005975">
    <property type="term" value="P:carbohydrate metabolic process"/>
    <property type="evidence" value="ECO:0007669"/>
    <property type="project" value="InterPro"/>
</dbReference>
<comment type="similarity">
    <text evidence="2 8">Belongs to the glycosyl hydrolase 32 family.</text>
</comment>
<comment type="function">
    <text evidence="9">Enables the bacterium to metabolize sucrose as a sole carbon source.</text>
</comment>
<name>A0AAJ2NQW2_ALKPS</name>
<dbReference type="PANTHER" id="PTHR43101">
    <property type="entry name" value="BETA-FRUCTOSIDASE"/>
    <property type="match status" value="1"/>
</dbReference>
<keyword evidence="9" id="KW-0963">Cytoplasm</keyword>
<reference evidence="12" key="1">
    <citation type="submission" date="2023-10" db="EMBL/GenBank/DDBJ databases">
        <title>Screening of Alkalihalophilus pseudofirmusBZ-TG-HK211 and Its Alleviation of Salt Stress on Rapeseed Growth.</title>
        <authorList>
            <person name="Zhao B."/>
            <person name="Guo T."/>
        </authorList>
    </citation>
    <scope>NUCLEOTIDE SEQUENCE</scope>
    <source>
        <strain evidence="12">BZ-TG-HK211</strain>
    </source>
</reference>
<dbReference type="InterPro" id="IPR051214">
    <property type="entry name" value="GH32_Enzymes"/>
</dbReference>
<evidence type="ECO:0000313" key="12">
    <source>
        <dbReference type="EMBL" id="MDV2886975.1"/>
    </source>
</evidence>
<dbReference type="NCBIfam" id="TIGR01322">
    <property type="entry name" value="scrB_fam"/>
    <property type="match status" value="1"/>
</dbReference>
<dbReference type="CDD" id="cd18623">
    <property type="entry name" value="GH32_ScrB-like"/>
    <property type="match status" value="1"/>
</dbReference>
<dbReference type="InterPro" id="IPR001362">
    <property type="entry name" value="Glyco_hydro_32"/>
</dbReference>
<dbReference type="InterPro" id="IPR018053">
    <property type="entry name" value="Glyco_hydro_32_AS"/>
</dbReference>
<dbReference type="PANTHER" id="PTHR43101:SF1">
    <property type="entry name" value="BETA-FRUCTOSIDASE"/>
    <property type="match status" value="1"/>
</dbReference>
<dbReference type="EC" id="3.2.1.26" evidence="3 8"/>
<evidence type="ECO:0000259" key="10">
    <source>
        <dbReference type="Pfam" id="PF00251"/>
    </source>
</evidence>
<dbReference type="SUPFAM" id="SSF75005">
    <property type="entry name" value="Arabinanase/levansucrase/invertase"/>
    <property type="match status" value="1"/>
</dbReference>
<dbReference type="Proteomes" id="UP001285636">
    <property type="component" value="Unassembled WGS sequence"/>
</dbReference>